<dbReference type="KEGG" id="mcys:MCB1EB_2218"/>
<dbReference type="InterPro" id="IPR022385">
    <property type="entry name" value="Rhs_assc_core"/>
</dbReference>
<dbReference type="Gene3D" id="2.180.10.10">
    <property type="entry name" value="RHS repeat-associated core"/>
    <property type="match status" value="1"/>
</dbReference>
<dbReference type="AlphaFoldDB" id="A0A2Z6EY43"/>
<dbReference type="EMBL" id="AP018150">
    <property type="protein sequence ID" value="BBE10379.1"/>
    <property type="molecule type" value="Genomic_DNA"/>
</dbReference>
<dbReference type="Pfam" id="PF18807">
    <property type="entry name" value="TTc_toxin_rep"/>
    <property type="match status" value="1"/>
</dbReference>
<sequence>MASNFLPELHTGTPNISIQDNRGLAVRELAWHRTAVGGTTDIRITRHQYNIHGQLVQSIDPRLYAAKQLDDRVKPNFNWHYDLASSPLRTESVDAGRTISLSDVEGRPLLAVTAMDVIQRWQYEDDMLPGRPLAASELKPGQVMPSITERFLWAGNTQTEKDHNLVGQCVRHYDTAGLNRLDSLSLTGSPLSQSRQLLVDNQEAHWEGSSEDTWQAMLAEKVYLTQSTTDATGAPLIQTDAMGNRQRLAYDVAGQLVGSWLTLADEGEQVIVKSLMYSAAGQKLREEHGNGVVTEYIYEPETHRLTDITTRRPSDHPSGAKVLQDLHYEYDPVGNVISLRNNAEATRFWRNQKVVPENTYTYDTLYQLTRATGREMANIGRQGSQPPTLMAPFPTDNSVYTNYTRTYTYDLGGNLSQIQHSAPATGNNYTTEITVSDRSNRAVLSQPGLTPGEVDVLFDAGGHQKSLQPGQPLVWNSRGELQQVAPVSREEGASDRERYRYGGDGMRVLKISEQQMRSTMRIQRVTYLPGLELRTTHNGTTTPTEDLHVLTVGEAGRAQVRVLHWDSTPPSGISNNQVRYSYDNLIGSSGLELDGRGEILSHEEYYPYGGTAVWAARSQIEASYKAVRYSGKERDATGLYYYGYRYYQPWVGRWLSTDPMGTVDGLNLYRMVLNNPASQFDYGGMFSVAGIVDFAVNGWDFSLPTPAGIASSISSFVVGKVYQKGIRKLTRKLFKKDTSQKGMRQYSRLLKTIALGTAGAMLLGGIAATAGAAIPVVTGIALAGLAMGGGVGFFSNKISNSFASLMSKLPGKTAHKSVATGVAANYVHGGNSQSAGITAAVTLTGDKVSKVVGSTDAARIARANAAGTAAGTDVVLNGGKSGPATKYTAPVSGYIAAIGLEDHIEYSAETGEIAAIAANEGAIVGRKIDKMMDGNLITAAKWAGIDIPKPVEAINNMAMRGLGLQQKAGRAEFMVSTAYGAGQGFLHARTKVTNNFESFRNLTID</sequence>
<dbReference type="Proteomes" id="UP000282597">
    <property type="component" value="Chromosome"/>
</dbReference>
<evidence type="ECO:0000313" key="2">
    <source>
        <dbReference type="Proteomes" id="UP000282597"/>
    </source>
</evidence>
<reference evidence="1 2" key="1">
    <citation type="journal article" date="2018" name="Microbes Environ.">
        <title>Comparative Genomic Insights into Endofungal Lifestyles of Two Bacterial Endosymbionts, Mycoavidus cysteinexigens and Burkholderia rhizoxinica.</title>
        <authorList>
            <person name="Sharmin D."/>
            <person name="Guo Y."/>
            <person name="Nishizawa T."/>
            <person name="Ohshima S."/>
            <person name="Sato Y."/>
            <person name="Takashima Y."/>
            <person name="Narisawa K."/>
            <person name="Ohta H."/>
        </authorList>
    </citation>
    <scope>NUCLEOTIDE SEQUENCE [LARGE SCALE GENOMIC DNA]</scope>
    <source>
        <strain evidence="1 2">B1-EB</strain>
    </source>
</reference>
<dbReference type="NCBIfam" id="TIGR03696">
    <property type="entry name" value="Rhs_assc_core"/>
    <property type="match status" value="1"/>
</dbReference>
<evidence type="ECO:0000313" key="1">
    <source>
        <dbReference type="EMBL" id="BBE10379.1"/>
    </source>
</evidence>
<name>A0A2Z6EY43_9BURK</name>
<dbReference type="PANTHER" id="PTHR32305:SF15">
    <property type="entry name" value="PROTEIN RHSA-RELATED"/>
    <property type="match status" value="1"/>
</dbReference>
<dbReference type="PANTHER" id="PTHR32305">
    <property type="match status" value="1"/>
</dbReference>
<keyword evidence="2" id="KW-1185">Reference proteome</keyword>
<protein>
    <submittedName>
        <fullName evidence="1">Insecticidal toxin complex protein C</fullName>
    </submittedName>
</protein>
<dbReference type="InterPro" id="IPR050708">
    <property type="entry name" value="T6SS_VgrG/RHS"/>
</dbReference>
<gene>
    <name evidence="1" type="ORF">MCB1EB_2218</name>
</gene>
<proteinExistence type="predicted"/>
<accession>A0A2Z6EY43</accession>
<organism evidence="1 2">
    <name type="scientific">Mycoavidus cysteinexigens</name>
    <dbReference type="NCBI Taxonomy" id="1553431"/>
    <lineage>
        <taxon>Bacteria</taxon>
        <taxon>Pseudomonadati</taxon>
        <taxon>Pseudomonadota</taxon>
        <taxon>Betaproteobacteria</taxon>
        <taxon>Burkholderiales</taxon>
        <taxon>Burkholderiaceae</taxon>
        <taxon>Mycoavidus</taxon>
    </lineage>
</organism>
<dbReference type="RefSeq" id="WP_052393929.1">
    <property type="nucleotide sequence ID" value="NZ_AP018150.1"/>
</dbReference>
<dbReference type="InterPro" id="IPR041508">
    <property type="entry name" value="TcC-like_repeat"/>
</dbReference>